<dbReference type="AlphaFoldDB" id="A0A1M6IMP4"/>
<keyword evidence="2" id="KW-1185">Reference proteome</keyword>
<evidence type="ECO:0000313" key="2">
    <source>
        <dbReference type="Proteomes" id="UP000184171"/>
    </source>
</evidence>
<reference evidence="1 2" key="1">
    <citation type="submission" date="2016-11" db="EMBL/GenBank/DDBJ databases">
        <authorList>
            <person name="Jaros S."/>
            <person name="Januszkiewicz K."/>
            <person name="Wedrychowicz H."/>
        </authorList>
    </citation>
    <scope>NUCLEOTIDE SEQUENCE [LARGE SCALE GENOMIC DNA]</scope>
    <source>
        <strain evidence="1 2">DSM 5091</strain>
    </source>
</reference>
<dbReference type="InterPro" id="IPR005358">
    <property type="entry name" value="Puta_zinc/iron-chelating_dom"/>
</dbReference>
<dbReference type="RefSeq" id="WP_072908751.1">
    <property type="nucleotide sequence ID" value="NZ_FQZT01000007.1"/>
</dbReference>
<protein>
    <submittedName>
        <fullName evidence="1">Putative zinc-or iron-chelating domain-containing protein</fullName>
    </submittedName>
</protein>
<accession>A0A1M6IMP4</accession>
<organism evidence="1 2">
    <name type="scientific">Malonomonas rubra DSM 5091</name>
    <dbReference type="NCBI Taxonomy" id="1122189"/>
    <lineage>
        <taxon>Bacteria</taxon>
        <taxon>Pseudomonadati</taxon>
        <taxon>Thermodesulfobacteriota</taxon>
        <taxon>Desulfuromonadia</taxon>
        <taxon>Desulfuromonadales</taxon>
        <taxon>Geopsychrobacteraceae</taxon>
        <taxon>Malonomonas</taxon>
    </lineage>
</organism>
<dbReference type="STRING" id="1122189.SAMN02745165_02174"/>
<dbReference type="OrthoDB" id="9779822at2"/>
<gene>
    <name evidence="1" type="ORF">SAMN02745165_02174</name>
</gene>
<dbReference type="Pfam" id="PF03692">
    <property type="entry name" value="CxxCxxCC"/>
    <property type="match status" value="1"/>
</dbReference>
<dbReference type="Proteomes" id="UP000184171">
    <property type="component" value="Unassembled WGS sequence"/>
</dbReference>
<proteinExistence type="predicted"/>
<dbReference type="EMBL" id="FQZT01000007">
    <property type="protein sequence ID" value="SHJ35717.1"/>
    <property type="molecule type" value="Genomic_DNA"/>
</dbReference>
<name>A0A1M6IMP4_MALRU</name>
<evidence type="ECO:0000313" key="1">
    <source>
        <dbReference type="EMBL" id="SHJ35717.1"/>
    </source>
</evidence>
<sequence length="238" mass="26618">MDWDDLLAGLKPLRQQLDRVAEQNFITDAAVKIYCQNGCSNCCSLSVNCSFPEAVAIARELTAEQIVTLKAKIPLLQQISTQAQDLKDYLRQFRNRFGGCPFLDAAGSCSIYPHRPLSCRALLSTRNSSWCGVDFADLHPLERDAFLSSLDRDVVAFPTHYLAATQEMGMELEAAALADMRDRFGVAVSGNLLYQVWLELEYRISEIIPQGFSATRKYLEGESLDLPYMLHLQGAERG</sequence>